<name>A0A8C8X4Y5_PANLE</name>
<dbReference type="SMART" id="SM00406">
    <property type="entry name" value="IGv"/>
    <property type="match status" value="1"/>
</dbReference>
<dbReference type="InterPro" id="IPR007110">
    <property type="entry name" value="Ig-like_dom"/>
</dbReference>
<evidence type="ECO:0000259" key="8">
    <source>
        <dbReference type="PROSITE" id="PS50835"/>
    </source>
</evidence>
<evidence type="ECO:0000313" key="9">
    <source>
        <dbReference type="Ensembl" id="ENSPLOP00000012144.1"/>
    </source>
</evidence>
<keyword evidence="7" id="KW-0812">Transmembrane</keyword>
<dbReference type="Pfam" id="PF07686">
    <property type="entry name" value="V-set"/>
    <property type="match status" value="1"/>
</dbReference>
<keyword evidence="10" id="KW-1185">Reference proteome</keyword>
<organism evidence="9 10">
    <name type="scientific">Panthera leo</name>
    <name type="common">Lion</name>
    <dbReference type="NCBI Taxonomy" id="9689"/>
    <lineage>
        <taxon>Eukaryota</taxon>
        <taxon>Metazoa</taxon>
        <taxon>Chordata</taxon>
        <taxon>Craniata</taxon>
        <taxon>Vertebrata</taxon>
        <taxon>Euteleostomi</taxon>
        <taxon>Mammalia</taxon>
        <taxon>Eutheria</taxon>
        <taxon>Laurasiatheria</taxon>
        <taxon>Carnivora</taxon>
        <taxon>Feliformia</taxon>
        <taxon>Felidae</taxon>
        <taxon>Pantherinae</taxon>
        <taxon>Panthera</taxon>
    </lineage>
</organism>
<reference evidence="9" key="1">
    <citation type="journal article" date="2019" name="bioRxiv">
        <title>Long live the king: chromosome-level assembly of the lion (Panthera leo) using linked-read, Hi-C, and long read data.</title>
        <authorList>
            <person name="Armstrong E.E."/>
            <person name="Taylor R.W."/>
            <person name="Miller D.E."/>
            <person name="Kaelin C."/>
            <person name="Barsh G."/>
            <person name="Hadly E.A."/>
            <person name="Petrov D."/>
        </authorList>
    </citation>
    <scope>NUCLEOTIDE SEQUENCE [LARGE SCALE GENOMIC DNA]</scope>
</reference>
<evidence type="ECO:0000256" key="6">
    <source>
        <dbReference type="ARBA" id="ARBA00043266"/>
    </source>
</evidence>
<keyword evidence="5" id="KW-0393">Immunoglobulin domain</keyword>
<dbReference type="GO" id="GO:0042605">
    <property type="term" value="F:peptide antigen binding"/>
    <property type="evidence" value="ECO:0007669"/>
    <property type="project" value="TreeGrafter"/>
</dbReference>
<dbReference type="InterPro" id="IPR013106">
    <property type="entry name" value="Ig_V-set"/>
</dbReference>
<keyword evidence="4" id="KW-0675">Receptor</keyword>
<reference evidence="9" key="3">
    <citation type="submission" date="2025-09" db="UniProtKB">
        <authorList>
            <consortium name="Ensembl"/>
        </authorList>
    </citation>
    <scope>IDENTIFICATION</scope>
</reference>
<dbReference type="Pfam" id="PF09291">
    <property type="entry name" value="DUF1968"/>
    <property type="match status" value="1"/>
</dbReference>
<dbReference type="InterPro" id="IPR003599">
    <property type="entry name" value="Ig_sub"/>
</dbReference>
<feature type="transmembrane region" description="Helical" evidence="7">
    <location>
        <begin position="243"/>
        <end position="264"/>
    </location>
</feature>
<keyword evidence="6" id="KW-1279">T cell receptor</keyword>
<sequence>MLTALPLGNEIMVGFYCLLSPFWLCSSNTQGITQSPSLVQEKEGESVTLNCRFTLSYTYYVMKWYQQLSNRKMTEIIYLYSASTNTRTGRYSVSHQKGNKAVSLTITGLMPTDSGVYFCAVRELHSERTGTRLTVKPSIQNPDPAVYQLKSPESSNISVCLFTDFDSEINVEPSTESNMTRLKSTSLDMKTMDSKSNGALAWSNSFDLGCNSTFNYTFHSSSEFPCDANVVEKGFETDMNLNFYNLLVIVLRITFLKVVGFNLLMTLRLWSS</sequence>
<reference evidence="9" key="2">
    <citation type="submission" date="2025-08" db="UniProtKB">
        <authorList>
            <consortium name="Ensembl"/>
        </authorList>
    </citation>
    <scope>IDENTIFICATION</scope>
</reference>
<accession>A0A8C8X4Y5</accession>
<dbReference type="PANTHER" id="PTHR19343:SF24">
    <property type="entry name" value="T CELL RECEPTOR ALPHA VARIABLE 29_DELTA VARIABLE 5"/>
    <property type="match status" value="1"/>
</dbReference>
<dbReference type="GeneTree" id="ENSGT00940000160147"/>
<evidence type="ECO:0000313" key="10">
    <source>
        <dbReference type="Proteomes" id="UP000694399"/>
    </source>
</evidence>
<proteinExistence type="predicted"/>
<dbReference type="SUPFAM" id="SSF48726">
    <property type="entry name" value="Immunoglobulin"/>
    <property type="match status" value="2"/>
</dbReference>
<keyword evidence="3" id="KW-1064">Adaptive immunity</keyword>
<evidence type="ECO:0000256" key="4">
    <source>
        <dbReference type="ARBA" id="ARBA00023170"/>
    </source>
</evidence>
<keyword evidence="7" id="KW-0472">Membrane</keyword>
<dbReference type="InterPro" id="IPR051006">
    <property type="entry name" value="TCR_variable_domain"/>
</dbReference>
<dbReference type="AlphaFoldDB" id="A0A8C8X4Y5"/>
<dbReference type="Gene3D" id="2.60.40.10">
    <property type="entry name" value="Immunoglobulins"/>
    <property type="match status" value="2"/>
</dbReference>
<dbReference type="PROSITE" id="PS50835">
    <property type="entry name" value="IG_LIKE"/>
    <property type="match status" value="1"/>
</dbReference>
<dbReference type="GO" id="GO:0042101">
    <property type="term" value="C:T cell receptor complex"/>
    <property type="evidence" value="ECO:0007669"/>
    <property type="project" value="UniProtKB-KW"/>
</dbReference>
<evidence type="ECO:0000256" key="7">
    <source>
        <dbReference type="SAM" id="Phobius"/>
    </source>
</evidence>
<dbReference type="InterPro" id="IPR015370">
    <property type="entry name" value="TCR_alpha_C"/>
</dbReference>
<dbReference type="Ensembl" id="ENSPLOT00000013462.1">
    <property type="protein sequence ID" value="ENSPLOP00000012144.1"/>
    <property type="gene ID" value="ENSPLOG00000008643.1"/>
</dbReference>
<protein>
    <recommendedName>
        <fullName evidence="8">Ig-like domain-containing protein</fullName>
    </recommendedName>
</protein>
<evidence type="ECO:0000256" key="1">
    <source>
        <dbReference type="ARBA" id="ARBA00022729"/>
    </source>
</evidence>
<dbReference type="InterPro" id="IPR036179">
    <property type="entry name" value="Ig-like_dom_sf"/>
</dbReference>
<dbReference type="SMART" id="SM00409">
    <property type="entry name" value="IG"/>
    <property type="match status" value="1"/>
</dbReference>
<feature type="domain" description="Ig-like" evidence="8">
    <location>
        <begin position="30"/>
        <end position="136"/>
    </location>
</feature>
<dbReference type="InterPro" id="IPR013783">
    <property type="entry name" value="Ig-like_fold"/>
</dbReference>
<keyword evidence="7" id="KW-1133">Transmembrane helix</keyword>
<evidence type="ECO:0000256" key="5">
    <source>
        <dbReference type="ARBA" id="ARBA00023319"/>
    </source>
</evidence>
<evidence type="ECO:0000256" key="3">
    <source>
        <dbReference type="ARBA" id="ARBA00023130"/>
    </source>
</evidence>
<evidence type="ECO:0000256" key="2">
    <source>
        <dbReference type="ARBA" id="ARBA00022859"/>
    </source>
</evidence>
<dbReference type="GO" id="GO:0002250">
    <property type="term" value="P:adaptive immune response"/>
    <property type="evidence" value="ECO:0007669"/>
    <property type="project" value="UniProtKB-KW"/>
</dbReference>
<keyword evidence="1" id="KW-0732">Signal</keyword>
<dbReference type="Proteomes" id="UP000694399">
    <property type="component" value="Chromosome B4"/>
</dbReference>
<keyword evidence="2" id="KW-0391">Immunity</keyword>
<dbReference type="PANTHER" id="PTHR19343">
    <property type="entry name" value="T CELL RECEPTOR ALPHA VARIABLE 1-2"/>
    <property type="match status" value="1"/>
</dbReference>